<dbReference type="STRING" id="290397.Adeh_1553"/>
<dbReference type="PANTHER" id="PTHR33393:SF11">
    <property type="entry name" value="POLYGLUTAMINE SYNTHESIS ACCESSORY PROTEIN RV0574C-RELATED"/>
    <property type="match status" value="1"/>
</dbReference>
<feature type="domain" description="Capsule synthesis protein CapA" evidence="3">
    <location>
        <begin position="53"/>
        <end position="305"/>
    </location>
</feature>
<dbReference type="EMBL" id="CP000251">
    <property type="protein sequence ID" value="ABC81326.1"/>
    <property type="molecule type" value="Genomic_DNA"/>
</dbReference>
<evidence type="ECO:0000256" key="2">
    <source>
        <dbReference type="SAM" id="MobiDB-lite"/>
    </source>
</evidence>
<proteinExistence type="inferred from homology"/>
<feature type="region of interest" description="Disordered" evidence="2">
    <location>
        <begin position="1"/>
        <end position="30"/>
    </location>
</feature>
<reference evidence="4 5" key="1">
    <citation type="submission" date="2006-01" db="EMBL/GenBank/DDBJ databases">
        <title>Complete sequence of Anaeromyxobacter dehalogenans 2CP-C.</title>
        <authorList>
            <consortium name="US DOE Joint Genome Institute"/>
            <person name="Copeland A."/>
            <person name="Lucas S."/>
            <person name="Lapidus A."/>
            <person name="Barry K."/>
            <person name="Detter J.C."/>
            <person name="Glavina T."/>
            <person name="Hammon N."/>
            <person name="Israni S."/>
            <person name="Pitluck S."/>
            <person name="Brettin T."/>
            <person name="Bruce D."/>
            <person name="Han C."/>
            <person name="Tapia R."/>
            <person name="Gilna P."/>
            <person name="Kiss H."/>
            <person name="Schmutz J."/>
            <person name="Larimer F."/>
            <person name="Land M."/>
            <person name="Kyrpides N."/>
            <person name="Anderson I."/>
            <person name="Sanford R.A."/>
            <person name="Ritalahti K.M."/>
            <person name="Thomas H.S."/>
            <person name="Kirby J.R."/>
            <person name="Zhulin I.B."/>
            <person name="Loeffler F.E."/>
            <person name="Richardson P."/>
        </authorList>
    </citation>
    <scope>NUCLEOTIDE SEQUENCE [LARGE SCALE GENOMIC DNA]</scope>
    <source>
        <strain evidence="4 5">2CP-C</strain>
    </source>
</reference>
<dbReference type="PANTHER" id="PTHR33393">
    <property type="entry name" value="POLYGLUTAMINE SYNTHESIS ACCESSORY PROTEIN RV0574C-RELATED"/>
    <property type="match status" value="1"/>
</dbReference>
<accession>Q2II46</accession>
<feature type="compositionally biased region" description="Low complexity" evidence="2">
    <location>
        <begin position="451"/>
        <end position="466"/>
    </location>
</feature>
<dbReference type="CDD" id="cd07381">
    <property type="entry name" value="MPP_CapA"/>
    <property type="match status" value="1"/>
</dbReference>
<evidence type="ECO:0000256" key="1">
    <source>
        <dbReference type="ARBA" id="ARBA00005662"/>
    </source>
</evidence>
<dbReference type="SMART" id="SM00854">
    <property type="entry name" value="PGA_cap"/>
    <property type="match status" value="1"/>
</dbReference>
<comment type="similarity">
    <text evidence="1">Belongs to the CapA family.</text>
</comment>
<name>Q2II46_ANADE</name>
<organism evidence="4 5">
    <name type="scientific">Anaeromyxobacter dehalogenans (strain 2CP-C)</name>
    <dbReference type="NCBI Taxonomy" id="290397"/>
    <lineage>
        <taxon>Bacteria</taxon>
        <taxon>Pseudomonadati</taxon>
        <taxon>Myxococcota</taxon>
        <taxon>Myxococcia</taxon>
        <taxon>Myxococcales</taxon>
        <taxon>Cystobacterineae</taxon>
        <taxon>Anaeromyxobacteraceae</taxon>
        <taxon>Anaeromyxobacter</taxon>
    </lineage>
</organism>
<dbReference type="AlphaFoldDB" id="Q2II46"/>
<sequence>MARTPAAGPSAPAPSPSAAPAGSPVAGALPSPTRAVALAPKVEPPVRSEARLTLAAVGDVLMHDAVKRAAEARRADAPDGGYAWLFAPVADLLGAADLTFANLETPIAPQASQGSRAFVFNAPPAVIAALQRAGVDLVSVANNHAMDQGRRGFEETLRWLRAAGLPYVGAGPAPRAAGPVRLERNGLSLAFLGYTYGLNQDGNTCPPAAAACEQVAELDRARMVEAVRAAAAAADAVVVSVHWGVEYQQAPRADEVELAHRLADAGALVVLGHHPHVLQPVELYRRADGRTAVIAYSLGNFVSNQSRNYVAGVTPDAVAAPRDGALLRVSLARRDYGRGVEEVEVAGADFLPLWTENDTVEIDRRKEPARRPAIRVVAVDRALASVRAELAALPDPLPEADRARYVALRRREELYLARRAAVAGVMGEDLLRTLGPAELAGPEAPAPAAPAPARAAPATATPSAAP</sequence>
<dbReference type="SUPFAM" id="SSF56300">
    <property type="entry name" value="Metallo-dependent phosphatases"/>
    <property type="match status" value="1"/>
</dbReference>
<feature type="compositionally biased region" description="Low complexity" evidence="2">
    <location>
        <begin position="18"/>
        <end position="30"/>
    </location>
</feature>
<dbReference type="Gene3D" id="3.60.21.10">
    <property type="match status" value="1"/>
</dbReference>
<evidence type="ECO:0000259" key="3">
    <source>
        <dbReference type="SMART" id="SM00854"/>
    </source>
</evidence>
<dbReference type="HOGENOM" id="CLU_038823_2_1_7"/>
<protein>
    <submittedName>
        <fullName evidence="4">Putative enzyme of poly-gamma-glutamate biosynthesis (Capsule formation)-like protein</fullName>
    </submittedName>
</protein>
<feature type="region of interest" description="Disordered" evidence="2">
    <location>
        <begin position="438"/>
        <end position="466"/>
    </location>
</feature>
<dbReference type="Proteomes" id="UP000001935">
    <property type="component" value="Chromosome"/>
</dbReference>
<dbReference type="InterPro" id="IPR029052">
    <property type="entry name" value="Metallo-depent_PP-like"/>
</dbReference>
<dbReference type="InterPro" id="IPR052169">
    <property type="entry name" value="CW_Biosynth-Accessory"/>
</dbReference>
<dbReference type="KEGG" id="ade:Adeh_1553"/>
<evidence type="ECO:0000313" key="5">
    <source>
        <dbReference type="Proteomes" id="UP000001935"/>
    </source>
</evidence>
<feature type="compositionally biased region" description="Low complexity" evidence="2">
    <location>
        <begin position="1"/>
        <end position="10"/>
    </location>
</feature>
<dbReference type="eggNOG" id="COG2843">
    <property type="taxonomic scope" value="Bacteria"/>
</dbReference>
<gene>
    <name evidence="4" type="ordered locus">Adeh_1553</name>
</gene>
<evidence type="ECO:0000313" key="4">
    <source>
        <dbReference type="EMBL" id="ABC81326.1"/>
    </source>
</evidence>
<dbReference type="Pfam" id="PF09587">
    <property type="entry name" value="PGA_cap"/>
    <property type="match status" value="1"/>
</dbReference>
<dbReference type="InterPro" id="IPR019079">
    <property type="entry name" value="Capsule_synth_CapA"/>
</dbReference>